<gene>
    <name evidence="2" type="ORF">WN944_020632</name>
</gene>
<feature type="transmembrane region" description="Helical" evidence="1">
    <location>
        <begin position="61"/>
        <end position="81"/>
    </location>
</feature>
<reference evidence="2 3" key="1">
    <citation type="submission" date="2024-05" db="EMBL/GenBank/DDBJ databases">
        <title>Haplotype-resolved chromosome-level genome assembly of Huyou (Citrus changshanensis).</title>
        <authorList>
            <person name="Miao C."/>
            <person name="Chen W."/>
            <person name="Wu Y."/>
            <person name="Wang L."/>
            <person name="Zhao S."/>
            <person name="Grierson D."/>
            <person name="Xu C."/>
            <person name="Chen K."/>
        </authorList>
    </citation>
    <scope>NUCLEOTIDE SEQUENCE [LARGE SCALE GENOMIC DNA]</scope>
    <source>
        <strain evidence="2">01-14</strain>
        <tissue evidence="2">Leaf</tissue>
    </source>
</reference>
<dbReference type="EMBL" id="JBCGBO010000007">
    <property type="protein sequence ID" value="KAK9189226.1"/>
    <property type="molecule type" value="Genomic_DNA"/>
</dbReference>
<comment type="caution">
    <text evidence="2">The sequence shown here is derived from an EMBL/GenBank/DDBJ whole genome shotgun (WGS) entry which is preliminary data.</text>
</comment>
<sequence>MACKYKDVTNYKRTCSFCRRGAAAAAVRARTATGQQRNNFMPNQPANLVAPRGEEGAEASGFGLAGAVLNTNAFVVLLILFSHHACKHVNSCPLFLFYTIKLIKTVCLSWDWGWEYLL</sequence>
<evidence type="ECO:0000256" key="1">
    <source>
        <dbReference type="SAM" id="Phobius"/>
    </source>
</evidence>
<protein>
    <submittedName>
        <fullName evidence="2">Uncharacterized protein</fullName>
    </submittedName>
</protein>
<evidence type="ECO:0000313" key="2">
    <source>
        <dbReference type="EMBL" id="KAK9189226.1"/>
    </source>
</evidence>
<accession>A0AAP0LYI8</accession>
<dbReference type="Proteomes" id="UP001428341">
    <property type="component" value="Unassembled WGS sequence"/>
</dbReference>
<keyword evidence="3" id="KW-1185">Reference proteome</keyword>
<organism evidence="2 3">
    <name type="scientific">Citrus x changshan-huyou</name>
    <dbReference type="NCBI Taxonomy" id="2935761"/>
    <lineage>
        <taxon>Eukaryota</taxon>
        <taxon>Viridiplantae</taxon>
        <taxon>Streptophyta</taxon>
        <taxon>Embryophyta</taxon>
        <taxon>Tracheophyta</taxon>
        <taxon>Spermatophyta</taxon>
        <taxon>Magnoliopsida</taxon>
        <taxon>eudicotyledons</taxon>
        <taxon>Gunneridae</taxon>
        <taxon>Pentapetalae</taxon>
        <taxon>rosids</taxon>
        <taxon>malvids</taxon>
        <taxon>Sapindales</taxon>
        <taxon>Rutaceae</taxon>
        <taxon>Aurantioideae</taxon>
        <taxon>Citrus</taxon>
    </lineage>
</organism>
<keyword evidence="1" id="KW-1133">Transmembrane helix</keyword>
<dbReference type="AlphaFoldDB" id="A0AAP0LYI8"/>
<name>A0AAP0LYI8_9ROSI</name>
<keyword evidence="1" id="KW-0812">Transmembrane</keyword>
<proteinExistence type="predicted"/>
<evidence type="ECO:0000313" key="3">
    <source>
        <dbReference type="Proteomes" id="UP001428341"/>
    </source>
</evidence>
<keyword evidence="1" id="KW-0472">Membrane</keyword>